<reference evidence="5" key="1">
    <citation type="journal article" date="2008" name="Science">
        <title>Massive horizontal gene transfer in bdelloid rotifers.</title>
        <authorList>
            <person name="Gladyshev E.A."/>
            <person name="Meselson M.S."/>
            <person name="Arkhipova I.R."/>
        </authorList>
    </citation>
    <scope>NUCLEOTIDE SEQUENCE</scope>
</reference>
<keyword evidence="1" id="KW-0677">Repeat</keyword>
<keyword evidence="4" id="KW-0732">Signal</keyword>
<keyword evidence="3" id="KW-1133">Transmembrane helix</keyword>
<name>B3G4F5_ADIVA</name>
<dbReference type="SUPFAM" id="SSF48452">
    <property type="entry name" value="TPR-like"/>
    <property type="match status" value="1"/>
</dbReference>
<feature type="chain" id="PRO_5002788694" evidence="4">
    <location>
        <begin position="20"/>
        <end position="379"/>
    </location>
</feature>
<sequence>MYLKSILLMSMSLGIIAQAVNKMPKIDSTYSLEPYMMKLESELKPESAESTYVRVIVWNTKPTGEDLQHHFNKFDLIKVEEKQLEYGKFDVVEKSESTYERFFYAYFTEQQLTATIFVKVNFNSRKNPSLIEAFTTKVNSALAKYGLIDEDKVDSAEIHPNSSTISYGSIPAIFIGFVLSVMIYYYHSARFYNTIGRMFSMIGFHSKARSFYQRERQIYEEILTQNISHLASVHDKAGNLYFQKRNHLQALLSYKKELELRETLYLQSHQRSSAISETIDFLFSKINTYSQDRHTVQPKSNHLYPASLYHDIALIYFEMEDDPKAVQFCKYAVEIEQESSVLNHLYLKMYKHDLKNLQDENFDQCFLGLEAFENGNMKS</sequence>
<dbReference type="EMBL" id="EU643479">
    <property type="protein sequence ID" value="ACD54703.1"/>
    <property type="molecule type" value="Genomic_DNA"/>
</dbReference>
<feature type="transmembrane region" description="Helical" evidence="3">
    <location>
        <begin position="165"/>
        <end position="187"/>
    </location>
</feature>
<keyword evidence="3" id="KW-0812">Transmembrane</keyword>
<feature type="signal peptide" evidence="4">
    <location>
        <begin position="1"/>
        <end position="19"/>
    </location>
</feature>
<evidence type="ECO:0000256" key="2">
    <source>
        <dbReference type="ARBA" id="ARBA00022803"/>
    </source>
</evidence>
<evidence type="ECO:0000313" key="5">
    <source>
        <dbReference type="EMBL" id="ACD54703.1"/>
    </source>
</evidence>
<keyword evidence="2" id="KW-0802">TPR repeat</keyword>
<organism evidence="5">
    <name type="scientific">Adineta vaga</name>
    <name type="common">Rotifer</name>
    <name type="synonym">Callidina vaga</name>
    <dbReference type="NCBI Taxonomy" id="104782"/>
    <lineage>
        <taxon>Eukaryota</taxon>
        <taxon>Metazoa</taxon>
        <taxon>Spiralia</taxon>
        <taxon>Gnathifera</taxon>
        <taxon>Rotifera</taxon>
        <taxon>Eurotatoria</taxon>
        <taxon>Bdelloidea</taxon>
        <taxon>Adinetida</taxon>
        <taxon>Adinetidae</taxon>
        <taxon>Adineta</taxon>
    </lineage>
</organism>
<evidence type="ECO:0000256" key="3">
    <source>
        <dbReference type="SAM" id="Phobius"/>
    </source>
</evidence>
<dbReference type="InterPro" id="IPR011990">
    <property type="entry name" value="TPR-like_helical_dom_sf"/>
</dbReference>
<dbReference type="SMART" id="SM00028">
    <property type="entry name" value="TPR"/>
    <property type="match status" value="2"/>
</dbReference>
<proteinExistence type="predicted"/>
<keyword evidence="3" id="KW-0472">Membrane</keyword>
<evidence type="ECO:0000256" key="4">
    <source>
        <dbReference type="SAM" id="SignalP"/>
    </source>
</evidence>
<accession>B3G4F5</accession>
<dbReference type="PANTHER" id="PTHR45641">
    <property type="entry name" value="TETRATRICOPEPTIDE REPEAT PROTEIN (AFU_ORTHOLOGUE AFUA_6G03870)"/>
    <property type="match status" value="1"/>
</dbReference>
<dbReference type="InterPro" id="IPR019734">
    <property type="entry name" value="TPR_rpt"/>
</dbReference>
<evidence type="ECO:0000256" key="1">
    <source>
        <dbReference type="ARBA" id="ARBA00022737"/>
    </source>
</evidence>
<dbReference type="Gene3D" id="1.25.40.10">
    <property type="entry name" value="Tetratricopeptide repeat domain"/>
    <property type="match status" value="1"/>
</dbReference>
<protein>
    <submittedName>
        <fullName evidence="5">Tetratricopeptide repeat family-like protein</fullName>
    </submittedName>
</protein>
<dbReference type="AlphaFoldDB" id="B3G4F5"/>